<organism evidence="2 3">
    <name type="scientific">Mesorhizobium ventifaucium</name>
    <dbReference type="NCBI Taxonomy" id="666020"/>
    <lineage>
        <taxon>Bacteria</taxon>
        <taxon>Pseudomonadati</taxon>
        <taxon>Pseudomonadota</taxon>
        <taxon>Alphaproteobacteria</taxon>
        <taxon>Hyphomicrobiales</taxon>
        <taxon>Phyllobacteriaceae</taxon>
        <taxon>Mesorhizobium</taxon>
    </lineage>
</organism>
<name>A0ABN8JXG3_9HYPH</name>
<sequence>MKLLREPLVHFLVIGTALFGVFHFVKAGDQPAAEEIVVSSGQIASMAAIFSRTWQRPPTAKELDALVSEHIRDEIIYRQGVAMGLDKDDAVVRRRIRQKMEFVADLAADVEPTDAELKGFVAEHPGWFRSEPRFSFAHVYFGGADVPDAEGLNRLLRDLNAGTADASTAGSPFMAGADFADLSRSAVAQTFGEDFAAGIDKAAADAWHGPVTSAYGTHLVRMTGRVEAREPPFEEVRAAARREWLHLKKVAANDALYERLRANYVVKVETGAAEEKRAEVAP</sequence>
<accession>A0ABN8JXG3</accession>
<reference evidence="2" key="1">
    <citation type="submission" date="2022-03" db="EMBL/GenBank/DDBJ databases">
        <authorList>
            <person name="Brunel B."/>
        </authorList>
    </citation>
    <scope>NUCLEOTIDE SEQUENCE</scope>
    <source>
        <strain evidence="2">STM4922sample</strain>
    </source>
</reference>
<dbReference type="Proteomes" id="UP001152604">
    <property type="component" value="Unassembled WGS sequence"/>
</dbReference>
<gene>
    <name evidence="2" type="ORF">MES4922_30304</name>
</gene>
<evidence type="ECO:0000313" key="2">
    <source>
        <dbReference type="EMBL" id="CAH2401845.1"/>
    </source>
</evidence>
<feature type="domain" description="PpiC" evidence="1">
    <location>
        <begin position="112"/>
        <end position="237"/>
    </location>
</feature>
<evidence type="ECO:0000313" key="3">
    <source>
        <dbReference type="Proteomes" id="UP001152604"/>
    </source>
</evidence>
<dbReference type="RefSeq" id="WP_254026025.1">
    <property type="nucleotide sequence ID" value="NZ_CAKXZS010000023.1"/>
</dbReference>
<evidence type="ECO:0000259" key="1">
    <source>
        <dbReference type="Pfam" id="PF13145"/>
    </source>
</evidence>
<dbReference type="EMBL" id="CAKXZS010000023">
    <property type="protein sequence ID" value="CAH2401845.1"/>
    <property type="molecule type" value="Genomic_DNA"/>
</dbReference>
<comment type="caution">
    <text evidence="2">The sequence shown here is derived from an EMBL/GenBank/DDBJ whole genome shotgun (WGS) entry which is preliminary data.</text>
</comment>
<dbReference type="Pfam" id="PF13145">
    <property type="entry name" value="Rotamase_2"/>
    <property type="match status" value="1"/>
</dbReference>
<proteinExistence type="predicted"/>
<keyword evidence="3" id="KW-1185">Reference proteome</keyword>
<protein>
    <submittedName>
        <fullName evidence="2">Parvulin-like PPIase</fullName>
    </submittedName>
</protein>
<dbReference type="InterPro" id="IPR000297">
    <property type="entry name" value="PPIase_PpiC"/>
</dbReference>